<sequence length="486" mass="55488">MPAKTGAEYIARLKQARAAVYLDGERIDDVTEHPAFRGVVRSMARLYDLQYEKPDKMLYQSPTTGDLVGMTFLVPRTKEDLIARREAMQEWAYAHVGMMGRAPDYLNVEVMAMGAAAEFLAEDDPMFAENARKYYEHCRENDVSLTHTLINPQINRAKAQHEQNDPEVPLHIVKTTPDGLIVRGVRLLATQGAITDEILVFPSTVKKADSKEDIYSLAFAIPNNTPGVKFISREAFAYGRSAWDHPLASQFEEGDAIVYFDDVLVPWERVFIRGNANLSNRYFRETNAIVHMAHQVVAKNVVKTEFILGVALLLMEAIGIQGFQHVQDKGAEIMMTLETMRSHLYRAEHNAKLDRWGVMTPDFAALDTARNWYPRIYPRLAEILRILGASGLTALPTEADFKNPEIGPIVRRAMQGANLDGEERVLLFRLVWDMTMSAFGSRQTHYEYYFFGDPIRMGMAYFEYYDKDFYKELVRQFLRRTVKVAV</sequence>
<dbReference type="Pfam" id="PF11794">
    <property type="entry name" value="HpaB_N"/>
    <property type="match status" value="1"/>
</dbReference>
<evidence type="ECO:0000256" key="2">
    <source>
        <dbReference type="ARBA" id="ARBA00022827"/>
    </source>
</evidence>
<keyword evidence="1" id="KW-0285">Flavoprotein</keyword>
<evidence type="ECO:0000256" key="1">
    <source>
        <dbReference type="ARBA" id="ARBA00022630"/>
    </source>
</evidence>
<feature type="domain" description="HpaB/PvcC/4-BUDH C-terminal" evidence="6">
    <location>
        <begin position="280"/>
        <end position="478"/>
    </location>
</feature>
<dbReference type="InterPro" id="IPR024674">
    <property type="entry name" value="HpaB/PvcC/4-BUDH_N"/>
</dbReference>
<protein>
    <submittedName>
        <fullName evidence="8">4-hydroxyphenylacetate 3-monooxygenase, oxygenase component</fullName>
    </submittedName>
</protein>
<feature type="binding site" evidence="5">
    <location>
        <begin position="153"/>
        <end position="156"/>
    </location>
    <ligand>
        <name>FAD</name>
        <dbReference type="ChEBI" id="CHEBI:57692"/>
    </ligand>
</feature>
<evidence type="ECO:0000256" key="4">
    <source>
        <dbReference type="PIRSR" id="PIRSR000331-1"/>
    </source>
</evidence>
<dbReference type="STRING" id="1484.SA87_04700"/>
<dbReference type="InterPro" id="IPR024719">
    <property type="entry name" value="HpaB/PvcC/4-BUDH_C"/>
</dbReference>
<organism evidence="8 9">
    <name type="scientific">Hydrogenibacillus schlegelii</name>
    <name type="common">Bacillus schlegelii</name>
    <dbReference type="NCBI Taxonomy" id="1484"/>
    <lineage>
        <taxon>Bacteria</taxon>
        <taxon>Bacillati</taxon>
        <taxon>Bacillota</taxon>
        <taxon>Bacilli</taxon>
        <taxon>Bacillales</taxon>
        <taxon>Bacillales Family X. Incertae Sedis</taxon>
        <taxon>Hydrogenibacillus</taxon>
    </lineage>
</organism>
<keyword evidence="3" id="KW-0560">Oxidoreductase</keyword>
<evidence type="ECO:0000259" key="7">
    <source>
        <dbReference type="Pfam" id="PF11794"/>
    </source>
</evidence>
<dbReference type="SUPFAM" id="SSF47203">
    <property type="entry name" value="Acyl-CoA dehydrogenase C-terminal domain-like"/>
    <property type="match status" value="1"/>
</dbReference>
<feature type="binding site" evidence="5">
    <location>
        <begin position="147"/>
        <end position="149"/>
    </location>
    <ligand>
        <name>FAD</name>
        <dbReference type="ChEBI" id="CHEBI:57692"/>
    </ligand>
</feature>
<name>A0A132N6J7_HYDSH</name>
<keyword evidence="9" id="KW-1185">Reference proteome</keyword>
<dbReference type="InterPro" id="IPR036250">
    <property type="entry name" value="AcylCo_DH-like_C"/>
</dbReference>
<dbReference type="Gene3D" id="1.10.3140.10">
    <property type="entry name" value="4-hydroxybutyryl-coa dehydratase, domain 1"/>
    <property type="match status" value="1"/>
</dbReference>
<feature type="binding site" evidence="4">
    <location>
        <begin position="203"/>
        <end position="204"/>
    </location>
    <ligand>
        <name>substrate</name>
    </ligand>
</feature>
<dbReference type="InterPro" id="IPR046373">
    <property type="entry name" value="Acyl-CoA_Oxase/DH_mid-dom_sf"/>
</dbReference>
<dbReference type="SUPFAM" id="SSF56645">
    <property type="entry name" value="Acyl-CoA dehydrogenase NM domain-like"/>
    <property type="match status" value="1"/>
</dbReference>
<dbReference type="Gene3D" id="2.40.110.10">
    <property type="entry name" value="Butyryl-CoA Dehydrogenase, subunit A, domain 2"/>
    <property type="match status" value="1"/>
</dbReference>
<gene>
    <name evidence="8" type="ORF">SA87_04700</name>
</gene>
<evidence type="ECO:0000256" key="3">
    <source>
        <dbReference type="ARBA" id="ARBA00023002"/>
    </source>
</evidence>
<evidence type="ECO:0000259" key="6">
    <source>
        <dbReference type="Pfam" id="PF03241"/>
    </source>
</evidence>
<feature type="binding site" evidence="5">
    <location>
        <begin position="453"/>
        <end position="456"/>
    </location>
    <ligand>
        <name>FAD</name>
        <dbReference type="ChEBI" id="CHEBI:57692"/>
    </ligand>
</feature>
<dbReference type="NCBIfam" id="TIGR02309">
    <property type="entry name" value="HpaB-1"/>
    <property type="match status" value="1"/>
</dbReference>
<dbReference type="PANTHER" id="PTHR36117:SF3">
    <property type="entry name" value="4-HYDROXYPHENYLACETATE 3-MONOOXYGENASE-RELATED"/>
    <property type="match status" value="1"/>
</dbReference>
<dbReference type="Gene3D" id="1.20.140.10">
    <property type="entry name" value="Butyryl-CoA Dehydrogenase, subunit A, domain 3"/>
    <property type="match status" value="1"/>
</dbReference>
<feature type="binding site" evidence="5">
    <location>
        <position position="190"/>
    </location>
    <ligand>
        <name>FAD</name>
        <dbReference type="ChEBI" id="CHEBI:57692"/>
    </ligand>
</feature>
<evidence type="ECO:0000313" key="8">
    <source>
        <dbReference type="EMBL" id="OAR03198.1"/>
    </source>
</evidence>
<feature type="domain" description="HpaB/PvcC/4-BUDH N-terminal" evidence="7">
    <location>
        <begin position="5"/>
        <end position="272"/>
    </location>
</feature>
<proteinExistence type="predicted"/>
<dbReference type="AlphaFoldDB" id="A0A132N6J7"/>
<dbReference type="PANTHER" id="PTHR36117">
    <property type="entry name" value="4-HYDROXYPHENYLACETATE 3-MONOOXYGENASE-RELATED"/>
    <property type="match status" value="1"/>
</dbReference>
<dbReference type="RefSeq" id="WP_066203701.1">
    <property type="nucleotide sequence ID" value="NZ_CBCSAS010000010.1"/>
</dbReference>
<comment type="caution">
    <text evidence="8">The sequence shown here is derived from an EMBL/GenBank/DDBJ whole genome shotgun (WGS) entry which is preliminary data.</text>
</comment>
<feature type="binding site" evidence="4">
    <location>
        <position position="147"/>
    </location>
    <ligand>
        <name>substrate</name>
    </ligand>
</feature>
<dbReference type="Proteomes" id="UP000243024">
    <property type="component" value="Unassembled WGS sequence"/>
</dbReference>
<dbReference type="InterPro" id="IPR012687">
    <property type="entry name" value="HpaB_Deino-type"/>
</dbReference>
<feature type="binding site" evidence="4">
    <location>
        <begin position="101"/>
        <end position="105"/>
    </location>
    <ligand>
        <name>substrate</name>
    </ligand>
</feature>
<dbReference type="GO" id="GO:0016712">
    <property type="term" value="F:oxidoreductase activity, acting on paired donors, with incorporation or reduction of molecular oxygen, reduced flavin or flavoprotein as one donor, and incorporation of one atom of oxygen"/>
    <property type="evidence" value="ECO:0007669"/>
    <property type="project" value="InterPro"/>
</dbReference>
<keyword evidence="2 5" id="KW-0274">FAD</keyword>
<dbReference type="PIRSF" id="PIRSF000331">
    <property type="entry name" value="HpaA_HpaB"/>
    <property type="match status" value="1"/>
</dbReference>
<evidence type="ECO:0000256" key="5">
    <source>
        <dbReference type="PIRSR" id="PIRSR000331-2"/>
    </source>
</evidence>
<dbReference type="InterPro" id="IPR009100">
    <property type="entry name" value="AcylCoA_DH/oxidase_NM_dom_sf"/>
</dbReference>
<dbReference type="GO" id="GO:0010124">
    <property type="term" value="P:phenylacetate catabolic process"/>
    <property type="evidence" value="ECO:0007669"/>
    <property type="project" value="InterPro"/>
</dbReference>
<dbReference type="InterPro" id="IPR004925">
    <property type="entry name" value="HpaB/PvcC/4-BUDH"/>
</dbReference>
<dbReference type="GO" id="GO:0016627">
    <property type="term" value="F:oxidoreductase activity, acting on the CH-CH group of donors"/>
    <property type="evidence" value="ECO:0007669"/>
    <property type="project" value="InterPro"/>
</dbReference>
<reference evidence="8 9" key="1">
    <citation type="submission" date="2015-09" db="EMBL/GenBank/DDBJ databases">
        <title>Draft genome sequence of Hydrogenibacillus schlegelii DSM 2000.</title>
        <authorList>
            <person name="Hemp J."/>
        </authorList>
    </citation>
    <scope>NUCLEOTIDE SEQUENCE [LARGE SCALE GENOMIC DNA]</scope>
    <source>
        <strain evidence="8 9">MA 48</strain>
    </source>
</reference>
<dbReference type="EMBL" id="JXBB01000066">
    <property type="protein sequence ID" value="OAR03198.1"/>
    <property type="molecule type" value="Genomic_DNA"/>
</dbReference>
<dbReference type="Pfam" id="PF03241">
    <property type="entry name" value="HpaB"/>
    <property type="match status" value="1"/>
</dbReference>
<dbReference type="GO" id="GO:0050660">
    <property type="term" value="F:flavin adenine dinucleotide binding"/>
    <property type="evidence" value="ECO:0007669"/>
    <property type="project" value="InterPro"/>
</dbReference>
<evidence type="ECO:0000313" key="9">
    <source>
        <dbReference type="Proteomes" id="UP000243024"/>
    </source>
</evidence>
<dbReference type="OrthoDB" id="9785230at2"/>
<accession>A0A132N6J7</accession>
<keyword evidence="8" id="KW-0503">Monooxygenase</keyword>